<feature type="domain" description="Dit-like phage tail protein N-terminal" evidence="2">
    <location>
        <begin position="110"/>
        <end position="172"/>
    </location>
</feature>
<name>A0ABQ2JJX9_9SPHN</name>
<evidence type="ECO:0000259" key="2">
    <source>
        <dbReference type="Pfam" id="PF21821"/>
    </source>
</evidence>
<dbReference type="Pfam" id="PF21821">
    <property type="entry name" value="Dit_like"/>
    <property type="match status" value="1"/>
</dbReference>
<dbReference type="Proteomes" id="UP000605099">
    <property type="component" value="Unassembled WGS sequence"/>
</dbReference>
<feature type="region of interest" description="Disordered" evidence="1">
    <location>
        <begin position="178"/>
        <end position="205"/>
    </location>
</feature>
<evidence type="ECO:0000313" key="4">
    <source>
        <dbReference type="Proteomes" id="UP000605099"/>
    </source>
</evidence>
<sequence>MAGPIYPDVPKTEGVPAVKRSAENPGTAAQSKMSGDTITVTGYRDDEWGIYKAGTKELALKADSVISVGFDAEYRIADYPIEEGGFETYDKVALPFLSRVLLSKGGTLEERSAFSRTLEDIRKDTELYSVVTPEQVYLNVNIARVSIDRSPEAGAGMIRADIVLQEIRQDASSSFSNTRDAASVDTVNNGSTLPATSAASTDGVQ</sequence>
<organism evidence="3 4">
    <name type="scientific">Novosphingobium indicum</name>
    <dbReference type="NCBI Taxonomy" id="462949"/>
    <lineage>
        <taxon>Bacteria</taxon>
        <taxon>Pseudomonadati</taxon>
        <taxon>Pseudomonadota</taxon>
        <taxon>Alphaproteobacteria</taxon>
        <taxon>Sphingomonadales</taxon>
        <taxon>Sphingomonadaceae</taxon>
        <taxon>Novosphingobium</taxon>
    </lineage>
</organism>
<dbReference type="RefSeq" id="WP_188819526.1">
    <property type="nucleotide sequence ID" value="NZ_BMLK01000008.1"/>
</dbReference>
<evidence type="ECO:0000313" key="3">
    <source>
        <dbReference type="EMBL" id="GGN49319.1"/>
    </source>
</evidence>
<dbReference type="EMBL" id="BMLK01000008">
    <property type="protein sequence ID" value="GGN49319.1"/>
    <property type="molecule type" value="Genomic_DNA"/>
</dbReference>
<comment type="caution">
    <text evidence="3">The sequence shown here is derived from an EMBL/GenBank/DDBJ whole genome shotgun (WGS) entry which is preliminary data.</text>
</comment>
<reference evidence="4" key="1">
    <citation type="journal article" date="2019" name="Int. J. Syst. Evol. Microbiol.">
        <title>The Global Catalogue of Microorganisms (GCM) 10K type strain sequencing project: providing services to taxonomists for standard genome sequencing and annotation.</title>
        <authorList>
            <consortium name="The Broad Institute Genomics Platform"/>
            <consortium name="The Broad Institute Genome Sequencing Center for Infectious Disease"/>
            <person name="Wu L."/>
            <person name="Ma J."/>
        </authorList>
    </citation>
    <scope>NUCLEOTIDE SEQUENCE [LARGE SCALE GENOMIC DNA]</scope>
    <source>
        <strain evidence="4">CGMCC 1.6784</strain>
    </source>
</reference>
<protein>
    <recommendedName>
        <fullName evidence="2">Dit-like phage tail protein N-terminal domain-containing protein</fullName>
    </recommendedName>
</protein>
<evidence type="ECO:0000256" key="1">
    <source>
        <dbReference type="SAM" id="MobiDB-lite"/>
    </source>
</evidence>
<feature type="region of interest" description="Disordered" evidence="1">
    <location>
        <begin position="1"/>
        <end position="35"/>
    </location>
</feature>
<accession>A0ABQ2JJX9</accession>
<proteinExistence type="predicted"/>
<dbReference type="InterPro" id="IPR048494">
    <property type="entry name" value="Dit-like_N"/>
</dbReference>
<gene>
    <name evidence="3" type="ORF">GCM10011349_19840</name>
</gene>
<keyword evidence="4" id="KW-1185">Reference proteome</keyword>